<keyword evidence="3" id="KW-0001">2Fe-2S</keyword>
<dbReference type="InterPro" id="IPR001041">
    <property type="entry name" value="2Fe-2S_ferredoxin-type"/>
</dbReference>
<keyword evidence="14" id="KW-1185">Reference proteome</keyword>
<keyword evidence="4" id="KW-0479">Metal-binding</keyword>
<comment type="caution">
    <text evidence="13">The sequence shown here is derived from an EMBL/GenBank/DDBJ whole genome shotgun (WGS) entry which is preliminary data.</text>
</comment>
<evidence type="ECO:0000256" key="6">
    <source>
        <dbReference type="ARBA" id="ARBA00023002"/>
    </source>
</evidence>
<comment type="cofactor">
    <cofactor evidence="9">
        <name>[2Fe-2S] cluster</name>
        <dbReference type="ChEBI" id="CHEBI:190135"/>
    </cofactor>
</comment>
<keyword evidence="7" id="KW-0408">Iron</keyword>
<dbReference type="CDD" id="cd00207">
    <property type="entry name" value="fer2"/>
    <property type="match status" value="1"/>
</dbReference>
<dbReference type="AlphaFoldDB" id="A0A369CCA7"/>
<keyword evidence="5" id="KW-0274">FAD</keyword>
<feature type="region of interest" description="Disordered" evidence="10">
    <location>
        <begin position="32"/>
        <end position="58"/>
    </location>
</feature>
<dbReference type="InterPro" id="IPR017938">
    <property type="entry name" value="Riboflavin_synthase-like_b-brl"/>
</dbReference>
<accession>A0A369CCA7</accession>
<proteinExistence type="predicted"/>
<dbReference type="PRINTS" id="PR00371">
    <property type="entry name" value="FPNCR"/>
</dbReference>
<dbReference type="InterPro" id="IPR006058">
    <property type="entry name" value="2Fe2S_fd_BS"/>
</dbReference>
<dbReference type="RefSeq" id="WP_114279864.1">
    <property type="nucleotide sequence ID" value="NZ_QPJY01000005.1"/>
</dbReference>
<evidence type="ECO:0000256" key="2">
    <source>
        <dbReference type="ARBA" id="ARBA00022630"/>
    </source>
</evidence>
<sequence length="424" mass="45921">MSTGTLALIILAAILAQVAAAVLIGFRRRRKEHQEPGVRGAPPAISPHTPPTAATRTPAALPAWEGFREFTVQRREYEDANRTVCSFYLAPVDGKPLPPFRPGQFLTFRLSVEDPETRELGTVIRCYSLSDAPRPDHYRVSIKRVPAPPGHPDAPPGLASGFFHDRVHEGSRLLVRAPSGHFHLQEDEPLPIVLIGGGIGITPMLSILDYVLGQGDRREVWLYYGVRNGNEHIMKERLLGLAGTHAGFHLHVCYSAPRENDVEGVDYQHCGRIDMALLRNTLKLMRYQFYVCGPRPLMESLVPALEAWGVDSGDIHYESFGPAALPKHGKTAPVAAPSAGPATITFSRSGRRIDWDPAAGSLLGLAEANGIEVMSGCRVGSCGSCQTALSAGEVEYSQDPDAEIAPGHCLPCIATPRGDLTLEA</sequence>
<feature type="domain" description="2Fe-2S ferredoxin-type" evidence="11">
    <location>
        <begin position="342"/>
        <end position="424"/>
    </location>
</feature>
<dbReference type="InterPro" id="IPR036010">
    <property type="entry name" value="2Fe-2S_ferredoxin-like_sf"/>
</dbReference>
<evidence type="ECO:0000256" key="9">
    <source>
        <dbReference type="ARBA" id="ARBA00034078"/>
    </source>
</evidence>
<gene>
    <name evidence="13" type="ORF">DFQ59_10589</name>
</gene>
<evidence type="ECO:0000256" key="5">
    <source>
        <dbReference type="ARBA" id="ARBA00022827"/>
    </source>
</evidence>
<evidence type="ECO:0000256" key="4">
    <source>
        <dbReference type="ARBA" id="ARBA00022723"/>
    </source>
</evidence>
<evidence type="ECO:0000256" key="7">
    <source>
        <dbReference type="ARBA" id="ARBA00023004"/>
    </source>
</evidence>
<name>A0A369CCA7_9GAMM</name>
<evidence type="ECO:0000313" key="14">
    <source>
        <dbReference type="Proteomes" id="UP000252707"/>
    </source>
</evidence>
<dbReference type="InterPro" id="IPR017927">
    <property type="entry name" value="FAD-bd_FR_type"/>
</dbReference>
<keyword evidence="8" id="KW-0411">Iron-sulfur</keyword>
<dbReference type="InterPro" id="IPR012675">
    <property type="entry name" value="Beta-grasp_dom_sf"/>
</dbReference>
<evidence type="ECO:0000259" key="11">
    <source>
        <dbReference type="PROSITE" id="PS51085"/>
    </source>
</evidence>
<dbReference type="PRINTS" id="PR00406">
    <property type="entry name" value="CYTB5RDTASE"/>
</dbReference>
<keyword evidence="2" id="KW-0285">Flavoprotein</keyword>
<dbReference type="CDD" id="cd06184">
    <property type="entry name" value="flavohem_like_fad_nad_binding"/>
    <property type="match status" value="1"/>
</dbReference>
<evidence type="ECO:0000256" key="3">
    <source>
        <dbReference type="ARBA" id="ARBA00022714"/>
    </source>
</evidence>
<dbReference type="Pfam" id="PF00111">
    <property type="entry name" value="Fer2"/>
    <property type="match status" value="1"/>
</dbReference>
<evidence type="ECO:0000256" key="8">
    <source>
        <dbReference type="ARBA" id="ARBA00023014"/>
    </source>
</evidence>
<dbReference type="SUPFAM" id="SSF63380">
    <property type="entry name" value="Riboflavin synthase domain-like"/>
    <property type="match status" value="1"/>
</dbReference>
<dbReference type="PROSITE" id="PS51085">
    <property type="entry name" value="2FE2S_FER_2"/>
    <property type="match status" value="1"/>
</dbReference>
<dbReference type="GO" id="GO:0016491">
    <property type="term" value="F:oxidoreductase activity"/>
    <property type="evidence" value="ECO:0007669"/>
    <property type="project" value="UniProtKB-KW"/>
</dbReference>
<dbReference type="Gene3D" id="3.40.50.80">
    <property type="entry name" value="Nucleotide-binding domain of ferredoxin-NADP reductase (FNR) module"/>
    <property type="match status" value="1"/>
</dbReference>
<protein>
    <recommendedName>
        <fullName evidence="15">Ferredoxin-NADP reductase</fullName>
    </recommendedName>
</protein>
<dbReference type="Proteomes" id="UP000252707">
    <property type="component" value="Unassembled WGS sequence"/>
</dbReference>
<comment type="cofactor">
    <cofactor evidence="1">
        <name>FAD</name>
        <dbReference type="ChEBI" id="CHEBI:57692"/>
    </cofactor>
</comment>
<dbReference type="PROSITE" id="PS00197">
    <property type="entry name" value="2FE2S_FER_1"/>
    <property type="match status" value="1"/>
</dbReference>
<dbReference type="InterPro" id="IPR001709">
    <property type="entry name" value="Flavoprot_Pyr_Nucl_cyt_Rdtase"/>
</dbReference>
<evidence type="ECO:0000313" key="13">
    <source>
        <dbReference type="EMBL" id="RCX30257.1"/>
    </source>
</evidence>
<dbReference type="InterPro" id="IPR050415">
    <property type="entry name" value="MRET"/>
</dbReference>
<organism evidence="13 14">
    <name type="scientific">Thioalbus denitrificans</name>
    <dbReference type="NCBI Taxonomy" id="547122"/>
    <lineage>
        <taxon>Bacteria</taxon>
        <taxon>Pseudomonadati</taxon>
        <taxon>Pseudomonadota</taxon>
        <taxon>Gammaproteobacteria</taxon>
        <taxon>Chromatiales</taxon>
        <taxon>Ectothiorhodospiraceae</taxon>
        <taxon>Thioalbus</taxon>
    </lineage>
</organism>
<dbReference type="EMBL" id="QPJY01000005">
    <property type="protein sequence ID" value="RCX30257.1"/>
    <property type="molecule type" value="Genomic_DNA"/>
</dbReference>
<dbReference type="InterPro" id="IPR039261">
    <property type="entry name" value="FNR_nucleotide-bd"/>
</dbReference>
<dbReference type="SUPFAM" id="SSF52343">
    <property type="entry name" value="Ferredoxin reductase-like, C-terminal NADP-linked domain"/>
    <property type="match status" value="1"/>
</dbReference>
<reference evidence="13 14" key="1">
    <citation type="submission" date="2018-07" db="EMBL/GenBank/DDBJ databases">
        <title>Genomic Encyclopedia of Type Strains, Phase IV (KMG-IV): sequencing the most valuable type-strain genomes for metagenomic binning, comparative biology and taxonomic classification.</title>
        <authorList>
            <person name="Goeker M."/>
        </authorList>
    </citation>
    <scope>NUCLEOTIDE SEQUENCE [LARGE SCALE GENOMIC DNA]</scope>
    <source>
        <strain evidence="13 14">DSM 26407</strain>
    </source>
</reference>
<dbReference type="GO" id="GO:0046872">
    <property type="term" value="F:metal ion binding"/>
    <property type="evidence" value="ECO:0007669"/>
    <property type="project" value="UniProtKB-KW"/>
</dbReference>
<dbReference type="PANTHER" id="PTHR47354">
    <property type="entry name" value="NADH OXIDOREDUCTASE HCR"/>
    <property type="match status" value="1"/>
</dbReference>
<keyword evidence="6" id="KW-0560">Oxidoreductase</keyword>
<dbReference type="GO" id="GO:0051537">
    <property type="term" value="F:2 iron, 2 sulfur cluster binding"/>
    <property type="evidence" value="ECO:0007669"/>
    <property type="project" value="UniProtKB-KW"/>
</dbReference>
<dbReference type="PANTHER" id="PTHR47354:SF8">
    <property type="entry name" value="1,2-PHENYLACETYL-COA EPOXIDASE, SUBUNIT E"/>
    <property type="match status" value="1"/>
</dbReference>
<dbReference type="InterPro" id="IPR001433">
    <property type="entry name" value="OxRdtase_FAD/NAD-bd"/>
</dbReference>
<dbReference type="Pfam" id="PF00175">
    <property type="entry name" value="NAD_binding_1"/>
    <property type="match status" value="1"/>
</dbReference>
<evidence type="ECO:0008006" key="15">
    <source>
        <dbReference type="Google" id="ProtNLM"/>
    </source>
</evidence>
<dbReference type="PROSITE" id="PS51384">
    <property type="entry name" value="FAD_FR"/>
    <property type="match status" value="1"/>
</dbReference>
<dbReference type="Gene3D" id="2.40.30.10">
    <property type="entry name" value="Translation factors"/>
    <property type="match status" value="1"/>
</dbReference>
<feature type="domain" description="FAD-binding FR-type" evidence="12">
    <location>
        <begin position="65"/>
        <end position="185"/>
    </location>
</feature>
<dbReference type="Gene3D" id="3.10.20.30">
    <property type="match status" value="1"/>
</dbReference>
<evidence type="ECO:0000259" key="12">
    <source>
        <dbReference type="PROSITE" id="PS51384"/>
    </source>
</evidence>
<evidence type="ECO:0000256" key="1">
    <source>
        <dbReference type="ARBA" id="ARBA00001974"/>
    </source>
</evidence>
<evidence type="ECO:0000256" key="10">
    <source>
        <dbReference type="SAM" id="MobiDB-lite"/>
    </source>
</evidence>
<dbReference type="OrthoDB" id="9796486at2"/>
<dbReference type="SUPFAM" id="SSF54292">
    <property type="entry name" value="2Fe-2S ferredoxin-like"/>
    <property type="match status" value="1"/>
</dbReference>
<dbReference type="GO" id="GO:0050660">
    <property type="term" value="F:flavin adenine dinucleotide binding"/>
    <property type="evidence" value="ECO:0007669"/>
    <property type="project" value="TreeGrafter"/>
</dbReference>